<keyword evidence="4 5" id="KW-0472">Membrane</keyword>
<feature type="transmembrane region" description="Helical" evidence="5">
    <location>
        <begin position="264"/>
        <end position="286"/>
    </location>
</feature>
<evidence type="ECO:0000256" key="5">
    <source>
        <dbReference type="SAM" id="Phobius"/>
    </source>
</evidence>
<feature type="transmembrane region" description="Helical" evidence="5">
    <location>
        <begin position="208"/>
        <end position="226"/>
    </location>
</feature>
<comment type="caution">
    <text evidence="6">The sequence shown here is derived from an EMBL/GenBank/DDBJ whole genome shotgun (WGS) entry which is preliminary data.</text>
</comment>
<dbReference type="PANTHER" id="PTHR37955">
    <property type="entry name" value="TELLURITE RESISTANCE PROTEIN TEHA"/>
    <property type="match status" value="1"/>
</dbReference>
<dbReference type="CDD" id="cd09323">
    <property type="entry name" value="TDT_SLAC1_like"/>
    <property type="match status" value="1"/>
</dbReference>
<feature type="transmembrane region" description="Helical" evidence="5">
    <location>
        <begin position="18"/>
        <end position="37"/>
    </location>
</feature>
<keyword evidence="7" id="KW-1185">Reference proteome</keyword>
<reference evidence="6" key="2">
    <citation type="submission" date="2023-02" db="EMBL/GenBank/DDBJ databases">
        <title>'Rhodoalgimonas zhirmunskyi' gen. nov., isolated from a red alga.</title>
        <authorList>
            <person name="Nedashkovskaya O.I."/>
            <person name="Otstavnykh N.Y."/>
            <person name="Bystritskaya E.P."/>
            <person name="Balabanova L.A."/>
            <person name="Isaeva M.P."/>
        </authorList>
    </citation>
    <scope>NUCLEOTIDE SEQUENCE</scope>
    <source>
        <strain evidence="6">KCTC 52189</strain>
    </source>
</reference>
<feature type="transmembrane region" description="Helical" evidence="5">
    <location>
        <begin position="148"/>
        <end position="168"/>
    </location>
</feature>
<gene>
    <name evidence="6" type="ORF">NO357_09625</name>
</gene>
<reference evidence="6" key="1">
    <citation type="submission" date="2022-07" db="EMBL/GenBank/DDBJ databases">
        <authorList>
            <person name="Otstavnykh N."/>
            <person name="Isaeva M."/>
            <person name="Bystritskaya E."/>
        </authorList>
    </citation>
    <scope>NUCLEOTIDE SEQUENCE</scope>
    <source>
        <strain evidence="6">KCTC 52189</strain>
    </source>
</reference>
<comment type="subcellular location">
    <subcellularLocation>
        <location evidence="1">Membrane</location>
        <topology evidence="1">Multi-pass membrane protein</topology>
    </subcellularLocation>
</comment>
<sequence>MTDAATEPPERSLRHYPVPLFGMVMGMAGLTLAMHAGEAAYGMGSQISSLLYFATLLLFVMIAAGYVAKALKYPGAVVAEWSHPVRLSFFPAISISLLLLGTATLSRNEALAEGLWLVGMVLQFMLTIAVVSNWIGTRSFQHGMLNPAWFIPAVGNVIVPIAGVPLGYVEISWYFMSVGLIFWIVLLTLVINRLVFHDPLPGRLQPTLVILIAPPAVAFVAWLRLNGGEIDAFGRILINGAYLFTAIVLVQLPKILKLEFALSFWALSFPFAAATIASFRFAAVTGSETHKLFGGILLVALCLIIAALLVRTAKAALAGQICIPE</sequence>
<feature type="transmembrane region" description="Helical" evidence="5">
    <location>
        <begin position="89"/>
        <end position="108"/>
    </location>
</feature>
<evidence type="ECO:0000256" key="3">
    <source>
        <dbReference type="ARBA" id="ARBA00022989"/>
    </source>
</evidence>
<evidence type="ECO:0000313" key="6">
    <source>
        <dbReference type="EMBL" id="MDQ2090154.1"/>
    </source>
</evidence>
<feature type="transmembrane region" description="Helical" evidence="5">
    <location>
        <begin position="292"/>
        <end position="310"/>
    </location>
</feature>
<dbReference type="InterPro" id="IPR052951">
    <property type="entry name" value="Tellurite_res_ion_channel"/>
</dbReference>
<dbReference type="Pfam" id="PF03595">
    <property type="entry name" value="SLAC1"/>
    <property type="match status" value="1"/>
</dbReference>
<protein>
    <submittedName>
        <fullName evidence="6">SLAC1 anion channel family protein</fullName>
    </submittedName>
</protein>
<dbReference type="InterPro" id="IPR004695">
    <property type="entry name" value="SLAC1/Mae1/Ssu1/TehA"/>
</dbReference>
<feature type="transmembrane region" description="Helical" evidence="5">
    <location>
        <begin position="174"/>
        <end position="196"/>
    </location>
</feature>
<keyword evidence="3 5" id="KW-1133">Transmembrane helix</keyword>
<dbReference type="Proteomes" id="UP001226762">
    <property type="component" value="Unassembled WGS sequence"/>
</dbReference>
<dbReference type="PANTHER" id="PTHR37955:SF1">
    <property type="entry name" value="DEP DOMAIN-CONTAINING PROTEIN"/>
    <property type="match status" value="1"/>
</dbReference>
<dbReference type="InterPro" id="IPR038665">
    <property type="entry name" value="Voltage-dep_anion_channel_sf"/>
</dbReference>
<accession>A0AAE4B5A5</accession>
<feature type="transmembrane region" description="Helical" evidence="5">
    <location>
        <begin position="49"/>
        <end position="68"/>
    </location>
</feature>
<dbReference type="GO" id="GO:0046583">
    <property type="term" value="F:monoatomic cation efflux transmembrane transporter activity"/>
    <property type="evidence" value="ECO:0007669"/>
    <property type="project" value="TreeGrafter"/>
</dbReference>
<dbReference type="GO" id="GO:0005886">
    <property type="term" value="C:plasma membrane"/>
    <property type="evidence" value="ECO:0007669"/>
    <property type="project" value="TreeGrafter"/>
</dbReference>
<keyword evidence="2 5" id="KW-0812">Transmembrane</keyword>
<feature type="transmembrane region" description="Helical" evidence="5">
    <location>
        <begin position="114"/>
        <end position="136"/>
    </location>
</feature>
<name>A0AAE4B5A5_9RHOB</name>
<proteinExistence type="predicted"/>
<organism evidence="6 7">
    <name type="scientific">Marimonas arenosa</name>
    <dbReference type="NCBI Taxonomy" id="1795305"/>
    <lineage>
        <taxon>Bacteria</taxon>
        <taxon>Pseudomonadati</taxon>
        <taxon>Pseudomonadota</taxon>
        <taxon>Alphaproteobacteria</taxon>
        <taxon>Rhodobacterales</taxon>
        <taxon>Paracoccaceae</taxon>
        <taxon>Marimonas</taxon>
    </lineage>
</organism>
<evidence type="ECO:0000256" key="4">
    <source>
        <dbReference type="ARBA" id="ARBA00023136"/>
    </source>
</evidence>
<evidence type="ECO:0000313" key="7">
    <source>
        <dbReference type="Proteomes" id="UP001226762"/>
    </source>
</evidence>
<dbReference type="EMBL" id="JANHAX010000002">
    <property type="protein sequence ID" value="MDQ2090154.1"/>
    <property type="molecule type" value="Genomic_DNA"/>
</dbReference>
<dbReference type="Gene3D" id="1.50.10.150">
    <property type="entry name" value="Voltage-dependent anion channel"/>
    <property type="match status" value="1"/>
</dbReference>
<dbReference type="AlphaFoldDB" id="A0AAE4B5A5"/>
<evidence type="ECO:0000256" key="2">
    <source>
        <dbReference type="ARBA" id="ARBA00022692"/>
    </source>
</evidence>
<evidence type="ECO:0000256" key="1">
    <source>
        <dbReference type="ARBA" id="ARBA00004141"/>
    </source>
</evidence>
<dbReference type="RefSeq" id="WP_306735418.1">
    <property type="nucleotide sequence ID" value="NZ_JANHAX010000002.1"/>
</dbReference>
<feature type="transmembrane region" description="Helical" evidence="5">
    <location>
        <begin position="232"/>
        <end position="252"/>
    </location>
</feature>